<protein>
    <submittedName>
        <fullName evidence="1">Uncharacterized protein</fullName>
    </submittedName>
</protein>
<dbReference type="EMBL" id="BMDJ01000003">
    <property type="protein sequence ID" value="GGI24747.1"/>
    <property type="molecule type" value="Genomic_DNA"/>
</dbReference>
<evidence type="ECO:0000313" key="1">
    <source>
        <dbReference type="EMBL" id="GGI24747.1"/>
    </source>
</evidence>
<organism evidence="1 2">
    <name type="scientific">Pedobacter mendelii</name>
    <dbReference type="NCBI Taxonomy" id="1908240"/>
    <lineage>
        <taxon>Bacteria</taxon>
        <taxon>Pseudomonadati</taxon>
        <taxon>Bacteroidota</taxon>
        <taxon>Sphingobacteriia</taxon>
        <taxon>Sphingobacteriales</taxon>
        <taxon>Sphingobacteriaceae</taxon>
        <taxon>Pedobacter</taxon>
    </lineage>
</organism>
<proteinExistence type="predicted"/>
<keyword evidence="2" id="KW-1185">Reference proteome</keyword>
<dbReference type="Proteomes" id="UP000645390">
    <property type="component" value="Unassembled WGS sequence"/>
</dbReference>
<sequence length="89" mass="9823">MAKAIVSLVLIARVVNIATAAVVVAFVQMRNQQRLIPLAAEKQSPQAIAMLGNVKRLPKKERGAKEVLMVMAFAGNMGNRIRLRETVRR</sequence>
<comment type="caution">
    <text evidence="1">The sequence shown here is derived from an EMBL/GenBank/DDBJ whole genome shotgun (WGS) entry which is preliminary data.</text>
</comment>
<name>A0ABQ2BFA9_9SPHI</name>
<gene>
    <name evidence="1" type="ORF">GCM10008119_14200</name>
</gene>
<evidence type="ECO:0000313" key="2">
    <source>
        <dbReference type="Proteomes" id="UP000645390"/>
    </source>
</evidence>
<accession>A0ABQ2BFA9</accession>
<reference evidence="2" key="1">
    <citation type="journal article" date="2019" name="Int. J. Syst. Evol. Microbiol.">
        <title>The Global Catalogue of Microorganisms (GCM) 10K type strain sequencing project: providing services to taxonomists for standard genome sequencing and annotation.</title>
        <authorList>
            <consortium name="The Broad Institute Genomics Platform"/>
            <consortium name="The Broad Institute Genome Sequencing Center for Infectious Disease"/>
            <person name="Wu L."/>
            <person name="Ma J."/>
        </authorList>
    </citation>
    <scope>NUCLEOTIDE SEQUENCE [LARGE SCALE GENOMIC DNA]</scope>
    <source>
        <strain evidence="2">CCM 8939</strain>
    </source>
</reference>